<dbReference type="PANTHER" id="PTHR21237:SF23">
    <property type="entry name" value="GRPE PROTEIN HOMOLOG, MITOCHONDRIAL"/>
    <property type="match status" value="1"/>
</dbReference>
<dbReference type="InterPro" id="IPR009012">
    <property type="entry name" value="GrpE_head"/>
</dbReference>
<dbReference type="Pfam" id="PF01025">
    <property type="entry name" value="GrpE"/>
    <property type="match status" value="1"/>
</dbReference>
<dbReference type="CDD" id="cd00446">
    <property type="entry name" value="GrpE"/>
    <property type="match status" value="1"/>
</dbReference>
<feature type="compositionally biased region" description="Basic residues" evidence="6">
    <location>
        <begin position="1"/>
        <end position="11"/>
    </location>
</feature>
<keyword evidence="3" id="KW-0963">Cytoplasm</keyword>
<keyword evidence="8" id="KW-1185">Reference proteome</keyword>
<dbReference type="GO" id="GO:0000774">
    <property type="term" value="F:adenyl-nucleotide exchange factor activity"/>
    <property type="evidence" value="ECO:0007669"/>
    <property type="project" value="InterPro"/>
</dbReference>
<keyword evidence="3 4" id="KW-0346">Stress response</keyword>
<dbReference type="InterPro" id="IPR000740">
    <property type="entry name" value="GrpE"/>
</dbReference>
<proteinExistence type="inferred from homology"/>
<protein>
    <recommendedName>
        <fullName evidence="3 4">Protein GrpE</fullName>
    </recommendedName>
    <alternativeName>
        <fullName evidence="3">HSP-70 cofactor</fullName>
    </alternativeName>
</protein>
<comment type="caution">
    <text evidence="7">The sequence shown here is derived from an EMBL/GenBank/DDBJ whole genome shotgun (WGS) entry which is preliminary data.</text>
</comment>
<comment type="similarity">
    <text evidence="1 3 5">Belongs to the GrpE family.</text>
</comment>
<accession>A0A9X1X262</accession>
<dbReference type="PRINTS" id="PR00773">
    <property type="entry name" value="GRPEPROTEIN"/>
</dbReference>
<dbReference type="GO" id="GO:0051082">
    <property type="term" value="F:unfolded protein binding"/>
    <property type="evidence" value="ECO:0007669"/>
    <property type="project" value="TreeGrafter"/>
</dbReference>
<feature type="region of interest" description="Disordered" evidence="6">
    <location>
        <begin position="1"/>
        <end position="64"/>
    </location>
</feature>
<organism evidence="7 8">
    <name type="scientific">Mucilaginibacter straminoryzae</name>
    <dbReference type="NCBI Taxonomy" id="2932774"/>
    <lineage>
        <taxon>Bacteria</taxon>
        <taxon>Pseudomonadati</taxon>
        <taxon>Bacteroidota</taxon>
        <taxon>Sphingobacteriia</taxon>
        <taxon>Sphingobacteriales</taxon>
        <taxon>Sphingobacteriaceae</taxon>
        <taxon>Mucilaginibacter</taxon>
    </lineage>
</organism>
<evidence type="ECO:0000256" key="3">
    <source>
        <dbReference type="HAMAP-Rule" id="MF_01151"/>
    </source>
</evidence>
<evidence type="ECO:0000313" key="8">
    <source>
        <dbReference type="Proteomes" id="UP001139450"/>
    </source>
</evidence>
<feature type="compositionally biased region" description="Polar residues" evidence="6">
    <location>
        <begin position="15"/>
        <end position="24"/>
    </location>
</feature>
<evidence type="ECO:0000256" key="1">
    <source>
        <dbReference type="ARBA" id="ARBA00009054"/>
    </source>
</evidence>
<name>A0A9X1X262_9SPHI</name>
<comment type="subunit">
    <text evidence="3">Homodimer.</text>
</comment>
<dbReference type="GO" id="GO:0042803">
    <property type="term" value="F:protein homodimerization activity"/>
    <property type="evidence" value="ECO:0007669"/>
    <property type="project" value="InterPro"/>
</dbReference>
<dbReference type="GO" id="GO:0051087">
    <property type="term" value="F:protein-folding chaperone binding"/>
    <property type="evidence" value="ECO:0007669"/>
    <property type="project" value="InterPro"/>
</dbReference>
<gene>
    <name evidence="3" type="primary">grpE</name>
    <name evidence="7" type="ORF">MUY27_09165</name>
</gene>
<feature type="compositionally biased region" description="Low complexity" evidence="6">
    <location>
        <begin position="33"/>
        <end position="62"/>
    </location>
</feature>
<comment type="function">
    <text evidence="3 4">Participates actively in the response to hyperosmotic and heat shock by preventing the aggregation of stress-denatured proteins, in association with DnaK and GrpE. It is the nucleotide exchange factor for DnaK and may function as a thermosensor. Unfolded proteins bind initially to DnaJ; upon interaction with the DnaJ-bound protein, DnaK hydrolyzes its bound ATP, resulting in the formation of a stable complex. GrpE releases ADP from DnaK; ATP binding to DnaK triggers the release of the substrate protein, thus completing the reaction cycle. Several rounds of ATP-dependent interactions between DnaJ, DnaK and GrpE are required for fully efficient folding.</text>
</comment>
<sequence length="210" mass="23462">MILRNMLKKKKSQEASENINNVSTEQNQKEQEQNVQAEELNNDTTTATDETTTENTEAAQPAAEEKFKAELAQANDKYLRLYAEFDNYKRRTSKERVELLQTAGREVIVSLLPVLDDFERALKAMENANDVVAVKEGVALVQNKLKHILTSKGLKEMEAKGAAFDADLHEAITNIPAPTDDLKGKVVDELEKGYLLNDKVIRFAKVVVGA</sequence>
<evidence type="ECO:0000256" key="2">
    <source>
        <dbReference type="ARBA" id="ARBA00023186"/>
    </source>
</evidence>
<dbReference type="PANTHER" id="PTHR21237">
    <property type="entry name" value="GRPE PROTEIN"/>
    <property type="match status" value="1"/>
</dbReference>
<dbReference type="PROSITE" id="PS01071">
    <property type="entry name" value="GRPE"/>
    <property type="match status" value="1"/>
</dbReference>
<dbReference type="GO" id="GO:0005737">
    <property type="term" value="C:cytoplasm"/>
    <property type="evidence" value="ECO:0007669"/>
    <property type="project" value="UniProtKB-SubCell"/>
</dbReference>
<evidence type="ECO:0000256" key="4">
    <source>
        <dbReference type="RuleBase" id="RU000639"/>
    </source>
</evidence>
<dbReference type="SUPFAM" id="SSF58014">
    <property type="entry name" value="Coiled-coil domain of nucleotide exchange factor GrpE"/>
    <property type="match status" value="1"/>
</dbReference>
<evidence type="ECO:0000256" key="6">
    <source>
        <dbReference type="SAM" id="MobiDB-lite"/>
    </source>
</evidence>
<dbReference type="GO" id="GO:0006457">
    <property type="term" value="P:protein folding"/>
    <property type="evidence" value="ECO:0007669"/>
    <property type="project" value="InterPro"/>
</dbReference>
<dbReference type="EMBL" id="JALJEJ010000003">
    <property type="protein sequence ID" value="MCJ8209877.1"/>
    <property type="molecule type" value="Genomic_DNA"/>
</dbReference>
<evidence type="ECO:0000256" key="5">
    <source>
        <dbReference type="RuleBase" id="RU004478"/>
    </source>
</evidence>
<dbReference type="InterPro" id="IPR013805">
    <property type="entry name" value="GrpE_CC"/>
</dbReference>
<reference evidence="7" key="1">
    <citation type="submission" date="2022-04" db="EMBL/GenBank/DDBJ databases">
        <title>Mucilaginibacter sp. RS28 isolated from freshwater.</title>
        <authorList>
            <person name="Ko S.-R."/>
        </authorList>
    </citation>
    <scope>NUCLEOTIDE SEQUENCE</scope>
    <source>
        <strain evidence="7">RS28</strain>
    </source>
</reference>
<dbReference type="Gene3D" id="3.90.20.20">
    <property type="match status" value="1"/>
</dbReference>
<dbReference type="AlphaFoldDB" id="A0A9X1X262"/>
<keyword evidence="2 3" id="KW-0143">Chaperone</keyword>
<dbReference type="SUPFAM" id="SSF51064">
    <property type="entry name" value="Head domain of nucleotide exchange factor GrpE"/>
    <property type="match status" value="1"/>
</dbReference>
<dbReference type="Proteomes" id="UP001139450">
    <property type="component" value="Unassembled WGS sequence"/>
</dbReference>
<evidence type="ECO:0000313" key="7">
    <source>
        <dbReference type="EMBL" id="MCJ8209877.1"/>
    </source>
</evidence>
<dbReference type="Gene3D" id="2.30.22.10">
    <property type="entry name" value="Head domain of nucleotide exchange factor GrpE"/>
    <property type="match status" value="1"/>
</dbReference>
<dbReference type="HAMAP" id="MF_01151">
    <property type="entry name" value="GrpE"/>
    <property type="match status" value="1"/>
</dbReference>
<dbReference type="RefSeq" id="WP_245129708.1">
    <property type="nucleotide sequence ID" value="NZ_JALJEJ010000003.1"/>
</dbReference>
<comment type="subcellular location">
    <subcellularLocation>
        <location evidence="3">Cytoplasm</location>
    </subcellularLocation>
</comment>